<dbReference type="Proteomes" id="UP000198507">
    <property type="component" value="Unassembled WGS sequence"/>
</dbReference>
<dbReference type="EMBL" id="FOIE01000008">
    <property type="protein sequence ID" value="SET78221.1"/>
    <property type="molecule type" value="Genomic_DNA"/>
</dbReference>
<dbReference type="InterPro" id="IPR029063">
    <property type="entry name" value="SAM-dependent_MTases_sf"/>
</dbReference>
<dbReference type="CDD" id="cd02440">
    <property type="entry name" value="AdoMet_MTases"/>
    <property type="match status" value="1"/>
</dbReference>
<dbReference type="AlphaFoldDB" id="A0A1I0H3T1"/>
<dbReference type="GO" id="GO:0009100">
    <property type="term" value="P:glycoprotein metabolic process"/>
    <property type="evidence" value="ECO:0007669"/>
    <property type="project" value="UniProtKB-ARBA"/>
</dbReference>
<dbReference type="Pfam" id="PF13649">
    <property type="entry name" value="Methyltransf_25"/>
    <property type="match status" value="1"/>
</dbReference>
<dbReference type="Gene3D" id="3.40.50.150">
    <property type="entry name" value="Vaccinia Virus protein VP39"/>
    <property type="match status" value="1"/>
</dbReference>
<evidence type="ECO:0000259" key="2">
    <source>
        <dbReference type="Pfam" id="PF13649"/>
    </source>
</evidence>
<dbReference type="PANTHER" id="PTHR13627">
    <property type="entry name" value="FUKUTIN RELATED PROTEIN"/>
    <property type="match status" value="1"/>
</dbReference>
<dbReference type="PANTHER" id="PTHR13627:SF31">
    <property type="entry name" value="RIBITOL 5-PHOSPHATE TRANSFERASE FKRP"/>
    <property type="match status" value="1"/>
</dbReference>
<name>A0A1I0H3T1_9ACTN</name>
<dbReference type="InterPro" id="IPR052613">
    <property type="entry name" value="LicD_transferase"/>
</dbReference>
<accession>A0A1I0H3T1</accession>
<dbReference type="OrthoDB" id="3780655at2"/>
<proteinExistence type="predicted"/>
<dbReference type="Pfam" id="PF04991">
    <property type="entry name" value="LicD"/>
    <property type="match status" value="1"/>
</dbReference>
<dbReference type="InterPro" id="IPR041698">
    <property type="entry name" value="Methyltransf_25"/>
</dbReference>
<keyword evidence="4" id="KW-1185">Reference proteome</keyword>
<organism evidence="3 4">
    <name type="scientific">Geodermatophilus poikilotrophus</name>
    <dbReference type="NCBI Taxonomy" id="1333667"/>
    <lineage>
        <taxon>Bacteria</taxon>
        <taxon>Bacillati</taxon>
        <taxon>Actinomycetota</taxon>
        <taxon>Actinomycetes</taxon>
        <taxon>Geodermatophilales</taxon>
        <taxon>Geodermatophilaceae</taxon>
        <taxon>Geodermatophilus</taxon>
    </lineage>
</organism>
<evidence type="ECO:0000259" key="1">
    <source>
        <dbReference type="Pfam" id="PF04991"/>
    </source>
</evidence>
<protein>
    <submittedName>
        <fullName evidence="3">LicD family protein</fullName>
    </submittedName>
</protein>
<sequence>MSSSPVPEADSSRLSADRSTLTVDLGRPGAFPDVVDVVIQGFRTVSLRADAAARVDERSSTWEWPDALARVLSGRAELTVRDAATKRVLASGSAAFGDSTDPLDLTDAQGRWLSVNKWGRLAPSFDGLTPSGAQALQDRLLARLDRVRADLEDLGLSPFVCYGTLLGARRDGDLIPHDDDADLAYLSAHENPADVVRENLELERALRARGHEITRHSGGHLQLVFGGDDAGFDHYIDIFTAFVTGERTYLCFQVGADHLDLRGRSEVTIRGRPYPAPADVEALLAATYGPGWRTPDPSFTFTTPYPVRSRLSTWIGEFGMQRDYWEDFYGSADVDRVPPAESGFASWVTQRLPETAGIVDVGTGTARDARFFARSGRRVLAVDYSSAAIDRGRDLARREGWAADFEVVNLADLHQVAELAAGLDPHVDWHLYARFLIHAIDDQARSNLWTLAGAVARRGGECWFEFRTSRDEREQHVFGEHFRRYLDPEHVALEAKERELKVLELVEGRGLAPYGDEDPWVARMRIGAV</sequence>
<gene>
    <name evidence="3" type="ORF">SAMN04488546_3589</name>
</gene>
<dbReference type="RefSeq" id="WP_091446462.1">
    <property type="nucleotide sequence ID" value="NZ_FOIE01000008.1"/>
</dbReference>
<dbReference type="InterPro" id="IPR007074">
    <property type="entry name" value="LicD/FKTN/FKRP_NTP_transf"/>
</dbReference>
<reference evidence="4" key="1">
    <citation type="submission" date="2016-10" db="EMBL/GenBank/DDBJ databases">
        <authorList>
            <person name="Varghese N."/>
            <person name="Submissions S."/>
        </authorList>
    </citation>
    <scope>NUCLEOTIDE SEQUENCE [LARGE SCALE GENOMIC DNA]</scope>
    <source>
        <strain evidence="4">DSM 44209</strain>
    </source>
</reference>
<evidence type="ECO:0000313" key="4">
    <source>
        <dbReference type="Proteomes" id="UP000198507"/>
    </source>
</evidence>
<dbReference type="SUPFAM" id="SSF53335">
    <property type="entry name" value="S-adenosyl-L-methionine-dependent methyltransferases"/>
    <property type="match status" value="1"/>
</dbReference>
<feature type="domain" description="LicD/FKTN/FKRP nucleotidyltransferase" evidence="1">
    <location>
        <begin position="155"/>
        <end position="184"/>
    </location>
</feature>
<feature type="domain" description="Methyltransferase" evidence="2">
    <location>
        <begin position="358"/>
        <end position="415"/>
    </location>
</feature>
<evidence type="ECO:0000313" key="3">
    <source>
        <dbReference type="EMBL" id="SET78221.1"/>
    </source>
</evidence>